<name>A0A7W7ZCY3_9BACT</name>
<dbReference type="EC" id="5.6.2.1" evidence="10"/>
<dbReference type="PRINTS" id="PR00417">
    <property type="entry name" value="PRTPISMRASEI"/>
</dbReference>
<evidence type="ECO:0000313" key="15">
    <source>
        <dbReference type="Proteomes" id="UP000540989"/>
    </source>
</evidence>
<dbReference type="PROSITE" id="PS00396">
    <property type="entry name" value="TOPO_IA_1"/>
    <property type="match status" value="1"/>
</dbReference>
<protein>
    <recommendedName>
        <fullName evidence="10">DNA topoisomerase 1</fullName>
        <ecNumber evidence="10">5.6.2.1</ecNumber>
    </recommendedName>
    <alternativeName>
        <fullName evidence="10">DNA topoisomerase I</fullName>
    </alternativeName>
</protein>
<dbReference type="PANTHER" id="PTHR42785">
    <property type="entry name" value="DNA TOPOISOMERASE, TYPE IA, CORE"/>
    <property type="match status" value="1"/>
</dbReference>
<evidence type="ECO:0000256" key="11">
    <source>
        <dbReference type="SAM" id="MobiDB-lite"/>
    </source>
</evidence>
<evidence type="ECO:0000256" key="4">
    <source>
        <dbReference type="ARBA" id="ARBA00022771"/>
    </source>
</evidence>
<comment type="caution">
    <text evidence="14">The sequence shown here is derived from an EMBL/GenBank/DDBJ whole genome shotgun (WGS) entry which is preliminary data.</text>
</comment>
<dbReference type="GO" id="GO:0006265">
    <property type="term" value="P:DNA topological change"/>
    <property type="evidence" value="ECO:0007669"/>
    <property type="project" value="UniProtKB-UniRule"/>
</dbReference>
<reference evidence="14 15" key="1">
    <citation type="submission" date="2020-08" db="EMBL/GenBank/DDBJ databases">
        <title>Genomic Encyclopedia of Type Strains, Phase IV (KMG-V): Genome sequencing to study the core and pangenomes of soil and plant-associated prokaryotes.</title>
        <authorList>
            <person name="Whitman W."/>
        </authorList>
    </citation>
    <scope>NUCLEOTIDE SEQUENCE [LARGE SCALE GENOMIC DNA]</scope>
    <source>
        <strain evidence="14 15">M8UP14</strain>
    </source>
</reference>
<dbReference type="AlphaFoldDB" id="A0A7W7ZCY3"/>
<dbReference type="SUPFAM" id="SSF57783">
    <property type="entry name" value="Zinc beta-ribbon"/>
    <property type="match status" value="2"/>
</dbReference>
<evidence type="ECO:0000259" key="12">
    <source>
        <dbReference type="PROSITE" id="PS50880"/>
    </source>
</evidence>
<keyword evidence="3" id="KW-0479">Metal-binding</keyword>
<feature type="site" description="Interaction with DNA" evidence="10">
    <location>
        <position position="152"/>
    </location>
</feature>
<dbReference type="InterPro" id="IPR023406">
    <property type="entry name" value="Topo_IA_AS"/>
</dbReference>
<comment type="similarity">
    <text evidence="2 10">Belongs to the type IA topoisomerase family.</text>
</comment>
<dbReference type="SMART" id="SM00493">
    <property type="entry name" value="TOPRIM"/>
    <property type="match status" value="1"/>
</dbReference>
<proteinExistence type="inferred from homology"/>
<dbReference type="Proteomes" id="UP000540989">
    <property type="component" value="Unassembled WGS sequence"/>
</dbReference>
<dbReference type="Pfam" id="PF01751">
    <property type="entry name" value="Toprim"/>
    <property type="match status" value="1"/>
</dbReference>
<dbReference type="EMBL" id="JACHIP010000003">
    <property type="protein sequence ID" value="MBB5057492.1"/>
    <property type="molecule type" value="Genomic_DNA"/>
</dbReference>
<dbReference type="Pfam" id="PF01131">
    <property type="entry name" value="Topoisom_bac"/>
    <property type="match status" value="1"/>
</dbReference>
<dbReference type="InterPro" id="IPR013824">
    <property type="entry name" value="Topo_IA_cen_sub1"/>
</dbReference>
<feature type="region of interest" description="Disordered" evidence="11">
    <location>
        <begin position="261"/>
        <end position="281"/>
    </location>
</feature>
<sequence length="934" mass="104167">MAKSLVIVESPAKAKTINKYLGSDYVVEASIGHIMDLPKNDIGVELKKRTFEPTLIVSPGKEKVVDRLKKLAAKADMVYLAPDPDREGEAIAAHLFMQLAPMVKDKSKIKRVTFNEITQKAVKAAFLKARDVNEDLVDAQQTRRVLDRLVGYQVSPLLWDKVRRGLSAGRVQTVALRLIVERESEINAFNPVEYWNITSKLQANKQEFVAKFTGIDGETARVSTGVDKEGKEQFLSGALANEKITDEVIAQMRKAQWSVASVERKERKRNPTAPYTTSKLQQDASSRLGFNVRRTMGVAQRLYEGVEIGKDGTVGLITYMRTDSTRVSADSITEARDYVQKKHGAKYLPASANDYKGKKDAQDAHEAIRPTRVDYTPESIKGSLSDEQYRLYKMIWQKFVSSQMVPAVFDQTTVEIAAKADRTYNFRVSGSILKFEGYLAVWDNASEDTILPEMKDGQALAMQSVDPEQKFTEPPPRYNEASLVKVLEEQGIGRPSTYASIINTIQDRDYVKKIQGKFVPTEIGTVVTGLLVKNFPYIFDAQYTAKLEGELDAVEDGAEKWTDLLNGFYDHFEKELIYAGTHMEDIKRMEQVTDQTCDKCGSPLILKWGKFGSFYACSAFSKAKPMTVAMGPWKKDPKALLKKINDTLNFPVEVKAMTEEMPDFSKEVADNKALQSAINDAQAKVAEGTSKKVIVEAVSCDFTKENFAAKPDLSAPGADDVPEEEFCDNCGRVMVLRNGPWGPFMACPGYNDDPPCKTIRKLTQKVQTKPPVQLEESCPKCGKPLLQRDGQYGEFIACSGYPKCKYVKQDLLDVKCPKDGGDLAARKTKRGDVFYGCVNYPKCDYASNLKLINETCPKCDSAYLLEVVNDKGTSYVCPNNHEALPKRRPKKGAPVEEPTHAPCTYQRKVADPAPAMPLEMPDPDKTRAVVETYA</sequence>
<feature type="site" description="Interaction with DNA" evidence="10">
    <location>
        <position position="33"/>
    </location>
</feature>
<dbReference type="InterPro" id="IPR003602">
    <property type="entry name" value="Topo_IA_DNA-bd_dom"/>
</dbReference>
<dbReference type="InterPro" id="IPR013826">
    <property type="entry name" value="Topo_IA_cen_sub3"/>
</dbReference>
<evidence type="ECO:0000256" key="9">
    <source>
        <dbReference type="ARBA" id="ARBA00023235"/>
    </source>
</evidence>
<feature type="site" description="Interaction with DNA" evidence="10">
    <location>
        <position position="321"/>
    </location>
</feature>
<dbReference type="InterPro" id="IPR013498">
    <property type="entry name" value="Topo_IA_Znf"/>
</dbReference>
<keyword evidence="7 10" id="KW-0799">Topoisomerase</keyword>
<feature type="site" description="Interaction with DNA" evidence="10">
    <location>
        <position position="143"/>
    </location>
</feature>
<dbReference type="CDD" id="cd03363">
    <property type="entry name" value="TOPRIM_TopoIA_TopoI"/>
    <property type="match status" value="1"/>
</dbReference>
<dbReference type="SUPFAM" id="SSF56712">
    <property type="entry name" value="Prokaryotic type I DNA topoisomerase"/>
    <property type="match status" value="1"/>
</dbReference>
<keyword evidence="4" id="KW-0863">Zinc-finger</keyword>
<dbReference type="Gene3D" id="2.70.20.10">
    <property type="entry name" value="Topoisomerase I, domain 3"/>
    <property type="match status" value="1"/>
</dbReference>
<evidence type="ECO:0000256" key="6">
    <source>
        <dbReference type="ARBA" id="ARBA00022842"/>
    </source>
</evidence>
<dbReference type="InterPro" id="IPR023405">
    <property type="entry name" value="Topo_IA_core_domain"/>
</dbReference>
<dbReference type="SMART" id="SM00437">
    <property type="entry name" value="TOP1Ac"/>
    <property type="match status" value="1"/>
</dbReference>
<dbReference type="CDD" id="cd00186">
    <property type="entry name" value="TOP1Ac"/>
    <property type="match status" value="1"/>
</dbReference>
<evidence type="ECO:0000256" key="10">
    <source>
        <dbReference type="HAMAP-Rule" id="MF_00952"/>
    </source>
</evidence>
<feature type="site" description="Interaction with DNA" evidence="10">
    <location>
        <position position="144"/>
    </location>
</feature>
<dbReference type="InterPro" id="IPR028612">
    <property type="entry name" value="Topoisom_1_IA"/>
</dbReference>
<feature type="domain" description="Toprim" evidence="12">
    <location>
        <begin position="3"/>
        <end position="117"/>
    </location>
</feature>
<keyword evidence="6" id="KW-0460">Magnesium</keyword>
<keyword evidence="9 10" id="KW-0413">Isomerase</keyword>
<dbReference type="InterPro" id="IPR000380">
    <property type="entry name" value="Topo_IA"/>
</dbReference>
<dbReference type="InterPro" id="IPR034149">
    <property type="entry name" value="TOPRIM_TopoI"/>
</dbReference>
<gene>
    <name evidence="10" type="primary">topA</name>
    <name evidence="14" type="ORF">HDF16_002198</name>
</gene>
<feature type="site" description="Interaction with DNA" evidence="10">
    <location>
        <position position="159"/>
    </location>
</feature>
<comment type="catalytic activity">
    <reaction evidence="1 10">
        <text>ATP-independent breakage of single-stranded DNA, followed by passage and rejoining.</text>
        <dbReference type="EC" id="5.6.2.1"/>
    </reaction>
</comment>
<dbReference type="PROSITE" id="PS52039">
    <property type="entry name" value="TOPO_IA_2"/>
    <property type="match status" value="1"/>
</dbReference>
<comment type="function">
    <text evidence="10">Releases the supercoiling and torsional tension of DNA, which is introduced during the DNA replication and transcription, by transiently cleaving and rejoining one strand of the DNA duplex. Introduces a single-strand break via transesterification at a target site in duplex DNA. The scissile phosphodiester is attacked by the catalytic tyrosine of the enzyme, resulting in the formation of a DNA-(5'-phosphotyrosyl)-enzyme intermediate and the expulsion of a 3'-OH DNA strand. The free DNA strand then undergoes passage around the unbroken strand, thus removing DNA supercoils. Finally, in the religation step, the DNA 3'-OH attacks the covalent intermediate to expel the active-site tyrosine and restore the DNA phosphodiester backbone.</text>
</comment>
<evidence type="ECO:0000259" key="13">
    <source>
        <dbReference type="PROSITE" id="PS52039"/>
    </source>
</evidence>
<evidence type="ECO:0000256" key="8">
    <source>
        <dbReference type="ARBA" id="ARBA00023125"/>
    </source>
</evidence>
<dbReference type="InterPro" id="IPR003601">
    <property type="entry name" value="Topo_IA_2"/>
</dbReference>
<dbReference type="RefSeq" id="WP_184216464.1">
    <property type="nucleotide sequence ID" value="NZ_JACHIP010000003.1"/>
</dbReference>
<evidence type="ECO:0000256" key="3">
    <source>
        <dbReference type="ARBA" id="ARBA00022723"/>
    </source>
</evidence>
<dbReference type="NCBIfam" id="TIGR01051">
    <property type="entry name" value="topA_bact"/>
    <property type="match status" value="1"/>
</dbReference>
<dbReference type="GO" id="GO:0008270">
    <property type="term" value="F:zinc ion binding"/>
    <property type="evidence" value="ECO:0007669"/>
    <property type="project" value="UniProtKB-KW"/>
</dbReference>
<dbReference type="InterPro" id="IPR013497">
    <property type="entry name" value="Topo_IA_cen"/>
</dbReference>
<dbReference type="PANTHER" id="PTHR42785:SF1">
    <property type="entry name" value="DNA TOPOISOMERASE"/>
    <property type="match status" value="1"/>
</dbReference>
<evidence type="ECO:0000256" key="5">
    <source>
        <dbReference type="ARBA" id="ARBA00022833"/>
    </source>
</evidence>
<dbReference type="Gene3D" id="1.10.460.10">
    <property type="entry name" value="Topoisomerase I, domain 2"/>
    <property type="match status" value="1"/>
</dbReference>
<evidence type="ECO:0000313" key="14">
    <source>
        <dbReference type="EMBL" id="MBB5057492.1"/>
    </source>
</evidence>
<evidence type="ECO:0000256" key="2">
    <source>
        <dbReference type="ARBA" id="ARBA00009446"/>
    </source>
</evidence>
<feature type="active site" description="O-(5'-phospho-DNA)-tyrosine intermediate" evidence="10">
    <location>
        <position position="319"/>
    </location>
</feature>
<feature type="domain" description="Topo IA-type catalytic" evidence="13">
    <location>
        <begin position="133"/>
        <end position="577"/>
    </location>
</feature>
<dbReference type="Gene3D" id="3.40.50.140">
    <property type="match status" value="1"/>
</dbReference>
<comment type="subunit">
    <text evidence="10">Monomer.</text>
</comment>
<evidence type="ECO:0000256" key="1">
    <source>
        <dbReference type="ARBA" id="ARBA00000213"/>
    </source>
</evidence>
<feature type="site" description="Interaction with DNA" evidence="10">
    <location>
        <position position="508"/>
    </location>
</feature>
<feature type="site" description="Interaction with DNA" evidence="10">
    <location>
        <position position="147"/>
    </location>
</feature>
<feature type="region of interest" description="Interaction with DNA" evidence="10">
    <location>
        <begin position="167"/>
        <end position="172"/>
    </location>
</feature>
<dbReference type="PROSITE" id="PS50880">
    <property type="entry name" value="TOPRIM"/>
    <property type="match status" value="1"/>
</dbReference>
<accession>A0A7W7ZCY3</accession>
<dbReference type="HAMAP" id="MF_00952">
    <property type="entry name" value="Topoisom_1_prok"/>
    <property type="match status" value="1"/>
</dbReference>
<dbReference type="GO" id="GO:0003677">
    <property type="term" value="F:DNA binding"/>
    <property type="evidence" value="ECO:0007669"/>
    <property type="project" value="UniProtKB-KW"/>
</dbReference>
<dbReference type="Gene3D" id="1.10.290.10">
    <property type="entry name" value="Topoisomerase I, domain 4"/>
    <property type="match status" value="1"/>
</dbReference>
<keyword evidence="8 10" id="KW-0238">DNA-binding</keyword>
<evidence type="ECO:0000256" key="7">
    <source>
        <dbReference type="ARBA" id="ARBA00023029"/>
    </source>
</evidence>
<keyword evidence="15" id="KW-1185">Reference proteome</keyword>
<dbReference type="InterPro" id="IPR005733">
    <property type="entry name" value="TopoI_bac-type"/>
</dbReference>
<keyword evidence="5" id="KW-0862">Zinc</keyword>
<dbReference type="SMART" id="SM00436">
    <property type="entry name" value="TOP1Bc"/>
    <property type="match status" value="1"/>
</dbReference>
<dbReference type="InterPro" id="IPR013825">
    <property type="entry name" value="Topo_IA_cen_sub2"/>
</dbReference>
<feature type="region of interest" description="Disordered" evidence="11">
    <location>
        <begin position="885"/>
        <end position="934"/>
    </location>
</feature>
<dbReference type="GO" id="GO:0005694">
    <property type="term" value="C:chromosome"/>
    <property type="evidence" value="ECO:0007669"/>
    <property type="project" value="InterPro"/>
</dbReference>
<dbReference type="Pfam" id="PF01396">
    <property type="entry name" value="Zn_ribbon_Top1"/>
    <property type="match status" value="4"/>
</dbReference>
<organism evidence="14 15">
    <name type="scientific">Granulicella aggregans</name>
    <dbReference type="NCBI Taxonomy" id="474949"/>
    <lineage>
        <taxon>Bacteria</taxon>
        <taxon>Pseudomonadati</taxon>
        <taxon>Acidobacteriota</taxon>
        <taxon>Terriglobia</taxon>
        <taxon>Terriglobales</taxon>
        <taxon>Acidobacteriaceae</taxon>
        <taxon>Granulicella</taxon>
    </lineage>
</organism>
<dbReference type="InterPro" id="IPR006171">
    <property type="entry name" value="TOPRIM_dom"/>
</dbReference>
<dbReference type="GO" id="GO:0003917">
    <property type="term" value="F:DNA topoisomerase type I (single strand cut, ATP-independent) activity"/>
    <property type="evidence" value="ECO:0007669"/>
    <property type="project" value="UniProtKB-UniRule"/>
</dbReference>
<dbReference type="Gene3D" id="3.30.65.10">
    <property type="entry name" value="Bacterial Topoisomerase I, domain 1"/>
    <property type="match status" value="4"/>
</dbReference>